<name>A0ABS4EG42_9HYPH</name>
<reference evidence="1 2" key="1">
    <citation type="submission" date="2021-03" db="EMBL/GenBank/DDBJ databases">
        <title>Genomic Encyclopedia of Type Strains, Phase IV (KMG-IV): sequencing the most valuable type-strain genomes for metagenomic binning, comparative biology and taxonomic classification.</title>
        <authorList>
            <person name="Goeker M."/>
        </authorList>
    </citation>
    <scope>NUCLEOTIDE SEQUENCE [LARGE SCALE GENOMIC DNA]</scope>
    <source>
        <strain evidence="1 2">DSM 26427</strain>
    </source>
</reference>
<dbReference type="EMBL" id="JAGGJV010000001">
    <property type="protein sequence ID" value="MBP1856912.1"/>
    <property type="molecule type" value="Genomic_DNA"/>
</dbReference>
<dbReference type="RefSeq" id="WP_209846957.1">
    <property type="nucleotide sequence ID" value="NZ_JAGGJV010000001.1"/>
</dbReference>
<evidence type="ECO:0000313" key="2">
    <source>
        <dbReference type="Proteomes" id="UP000823786"/>
    </source>
</evidence>
<accession>A0ABS4EG42</accession>
<evidence type="ECO:0000313" key="1">
    <source>
        <dbReference type="EMBL" id="MBP1856912.1"/>
    </source>
</evidence>
<protein>
    <recommendedName>
        <fullName evidence="3">Holin</fullName>
    </recommendedName>
</protein>
<gene>
    <name evidence="1" type="ORF">J2Z75_000392</name>
</gene>
<proteinExistence type="predicted"/>
<comment type="caution">
    <text evidence="1">The sequence shown here is derived from an EMBL/GenBank/DDBJ whole genome shotgun (WGS) entry which is preliminary data.</text>
</comment>
<dbReference type="Proteomes" id="UP000823786">
    <property type="component" value="Unassembled WGS sequence"/>
</dbReference>
<evidence type="ECO:0008006" key="3">
    <source>
        <dbReference type="Google" id="ProtNLM"/>
    </source>
</evidence>
<keyword evidence="2" id="KW-1185">Reference proteome</keyword>
<sequence length="81" mass="8540">MSKISEVHDALVYQIVPLILTGPLEVGGDVADVMTVLTSVVVGIVAVCANFGADETAVDFMVAEVRRRLAEQRLGKPEGTA</sequence>
<organism evidence="1 2">
    <name type="scientific">Rhizobium herbae</name>
    <dbReference type="NCBI Taxonomy" id="508661"/>
    <lineage>
        <taxon>Bacteria</taxon>
        <taxon>Pseudomonadati</taxon>
        <taxon>Pseudomonadota</taxon>
        <taxon>Alphaproteobacteria</taxon>
        <taxon>Hyphomicrobiales</taxon>
        <taxon>Rhizobiaceae</taxon>
        <taxon>Rhizobium/Agrobacterium group</taxon>
        <taxon>Rhizobium</taxon>
    </lineage>
</organism>